<comment type="caution">
    <text evidence="7">The sequence shown here is derived from an EMBL/GenBank/DDBJ whole genome shotgun (WGS) entry which is preliminary data.</text>
</comment>
<evidence type="ECO:0000256" key="6">
    <source>
        <dbReference type="SAM" id="Phobius"/>
    </source>
</evidence>
<keyword evidence="4 6" id="KW-1133">Transmembrane helix</keyword>
<organism evidence="7">
    <name type="scientific">Thermodesulforhabdus norvegica</name>
    <dbReference type="NCBI Taxonomy" id="39841"/>
    <lineage>
        <taxon>Bacteria</taxon>
        <taxon>Pseudomonadati</taxon>
        <taxon>Thermodesulfobacteriota</taxon>
        <taxon>Syntrophobacteria</taxon>
        <taxon>Syntrophobacterales</taxon>
        <taxon>Thermodesulforhabdaceae</taxon>
        <taxon>Thermodesulforhabdus</taxon>
    </lineage>
</organism>
<evidence type="ECO:0000256" key="2">
    <source>
        <dbReference type="ARBA" id="ARBA00009773"/>
    </source>
</evidence>
<dbReference type="Proteomes" id="UP000886355">
    <property type="component" value="Unassembled WGS sequence"/>
</dbReference>
<dbReference type="PANTHER" id="PTHR21716:SF4">
    <property type="entry name" value="TRANSMEMBRANE PROTEIN 245"/>
    <property type="match status" value="1"/>
</dbReference>
<evidence type="ECO:0000256" key="1">
    <source>
        <dbReference type="ARBA" id="ARBA00004141"/>
    </source>
</evidence>
<keyword evidence="5 6" id="KW-0472">Membrane</keyword>
<evidence type="ECO:0000313" key="7">
    <source>
        <dbReference type="EMBL" id="HDL89617.1"/>
    </source>
</evidence>
<feature type="transmembrane region" description="Helical" evidence="6">
    <location>
        <begin position="286"/>
        <end position="308"/>
    </location>
</feature>
<evidence type="ECO:0000256" key="5">
    <source>
        <dbReference type="ARBA" id="ARBA00023136"/>
    </source>
</evidence>
<reference evidence="7" key="1">
    <citation type="journal article" date="2020" name="mSystems">
        <title>Genome- and Community-Level Interaction Insights into Carbon Utilization and Element Cycling Functions of Hydrothermarchaeota in Hydrothermal Sediment.</title>
        <authorList>
            <person name="Zhou Z."/>
            <person name="Liu Y."/>
            <person name="Xu W."/>
            <person name="Pan J."/>
            <person name="Luo Z.H."/>
            <person name="Li M."/>
        </authorList>
    </citation>
    <scope>NUCLEOTIDE SEQUENCE [LARGE SCALE GENOMIC DNA]</scope>
    <source>
        <strain evidence="7">HyVt-19</strain>
    </source>
</reference>
<feature type="transmembrane region" description="Helical" evidence="6">
    <location>
        <begin position="256"/>
        <end position="279"/>
    </location>
</feature>
<keyword evidence="3 6" id="KW-0812">Transmembrane</keyword>
<feature type="transmembrane region" description="Helical" evidence="6">
    <location>
        <begin position="169"/>
        <end position="187"/>
    </location>
</feature>
<dbReference type="GO" id="GO:0016020">
    <property type="term" value="C:membrane"/>
    <property type="evidence" value="ECO:0007669"/>
    <property type="project" value="UniProtKB-SubCell"/>
</dbReference>
<accession>A0A7C1AVH0</accession>
<feature type="transmembrane region" description="Helical" evidence="6">
    <location>
        <begin position="328"/>
        <end position="353"/>
    </location>
</feature>
<feature type="transmembrane region" description="Helical" evidence="6">
    <location>
        <begin position="12"/>
        <end position="30"/>
    </location>
</feature>
<comment type="subcellular location">
    <subcellularLocation>
        <location evidence="1">Membrane</location>
        <topology evidence="1">Multi-pass membrane protein</topology>
    </subcellularLocation>
</comment>
<protein>
    <submittedName>
        <fullName evidence="7">AI-2E family transporter</fullName>
    </submittedName>
</protein>
<evidence type="ECO:0000256" key="4">
    <source>
        <dbReference type="ARBA" id="ARBA00022989"/>
    </source>
</evidence>
<dbReference type="AlphaFoldDB" id="A0A7C1AVH0"/>
<sequence length="368" mass="40832">MKSPSETPRDYRAFLLVLLFASLYFSYLIFKPFIHALLLAFLVGSLCAPLAQSLKKPFGGRSNLSALLVVMIISVVIVVPMLFLLSTLVTQAFDTITKINEWIKSGQFHKLLSHPKIQFLLTHFQKWTTHLGFSGRISLDAKLTDPLIKATQYVGQFIVSHGSALLGNMLNLGLQFFVFVFVLFYVVRDYPTIIRRIKDISPLREEQEDQILERIRSVAKSALLGSLATSIAQGAAGAVGLAIVGIPALFWGTIMAFASLIPIVGTALVWVPSVIYLLLVGKWKSAIFFLLWSVIVVGSIDNFLRPLFMRGAGQMSSFFVFLSIMGGVQYFGFLGVIYGPLVLACGLVMLYIYEAEYGDAKPKNDRRN</sequence>
<dbReference type="InterPro" id="IPR002549">
    <property type="entry name" value="AI-2E-like"/>
</dbReference>
<evidence type="ECO:0000256" key="3">
    <source>
        <dbReference type="ARBA" id="ARBA00022692"/>
    </source>
</evidence>
<feature type="transmembrane region" description="Helical" evidence="6">
    <location>
        <begin position="66"/>
        <end position="85"/>
    </location>
</feature>
<comment type="similarity">
    <text evidence="2">Belongs to the autoinducer-2 exporter (AI-2E) (TC 2.A.86) family.</text>
</comment>
<name>A0A7C1AVH0_9BACT</name>
<gene>
    <name evidence="7" type="ORF">ENG14_01790</name>
</gene>
<dbReference type="Pfam" id="PF01594">
    <property type="entry name" value="AI-2E_transport"/>
    <property type="match status" value="1"/>
</dbReference>
<dbReference type="EMBL" id="DQZW01000085">
    <property type="protein sequence ID" value="HDL89617.1"/>
    <property type="molecule type" value="Genomic_DNA"/>
</dbReference>
<feature type="transmembrane region" description="Helical" evidence="6">
    <location>
        <begin position="36"/>
        <end position="54"/>
    </location>
</feature>
<proteinExistence type="inferred from homology"/>
<feature type="transmembrane region" description="Helical" evidence="6">
    <location>
        <begin position="222"/>
        <end position="250"/>
    </location>
</feature>
<dbReference type="PANTHER" id="PTHR21716">
    <property type="entry name" value="TRANSMEMBRANE PROTEIN"/>
    <property type="match status" value="1"/>
</dbReference>